<dbReference type="AlphaFoldDB" id="A0A7S2VJX0"/>
<feature type="domain" description="Helicase C-terminal" evidence="2">
    <location>
        <begin position="78"/>
        <end position="235"/>
    </location>
</feature>
<gene>
    <name evidence="3" type="ORF">BRAN1462_LOCUS52573</name>
</gene>
<dbReference type="SUPFAM" id="SSF52540">
    <property type="entry name" value="P-loop containing nucleoside triphosphate hydrolases"/>
    <property type="match status" value="1"/>
</dbReference>
<dbReference type="InterPro" id="IPR001650">
    <property type="entry name" value="Helicase_C-like"/>
</dbReference>
<sequence>MGFEPQIRKILQRMPKQRQTLFFTATWPQNVKAAAKELTSSQAAQLRIGQGVGKDKLTANKNVRQIVQVVDYWDKLTRLTNILTSELKEGDTCIVFCGSKGRTEHIVDELNKASVVDWCEGIHSGKEQWVRDKTLEHFRYHTRERDTRAVLVATDVAARGIDIPGVAMVVVYDLNGGNGDLNIDSYVHRIGRTGRAGKLGRAFTFVERRDRGIPQLVKLLQDAGQRVPLPLQDIEVDERNPLEVSRKRRRKADSGGEDVDDGQDFPGERKKRKRKGAADREGRAAGSAVGKKPRGAPPSAPQGVPRRPSKGKDRGDGKRKGAGKDHKDHTGGGKPKSAKSGARGAGKRKA</sequence>
<accession>A0A7S2VJX0</accession>
<reference evidence="3" key="1">
    <citation type="submission" date="2021-01" db="EMBL/GenBank/DDBJ databases">
        <authorList>
            <person name="Corre E."/>
            <person name="Pelletier E."/>
            <person name="Niang G."/>
            <person name="Scheremetjew M."/>
            <person name="Finn R."/>
            <person name="Kale V."/>
            <person name="Holt S."/>
            <person name="Cochrane G."/>
            <person name="Meng A."/>
            <person name="Brown T."/>
            <person name="Cohen L."/>
        </authorList>
    </citation>
    <scope>NUCLEOTIDE SEQUENCE</scope>
    <source>
        <strain evidence="3">RCC3387</strain>
    </source>
</reference>
<proteinExistence type="predicted"/>
<name>A0A7S2VJX0_9DINO</name>
<evidence type="ECO:0000256" key="1">
    <source>
        <dbReference type="SAM" id="MobiDB-lite"/>
    </source>
</evidence>
<dbReference type="PANTHER" id="PTHR47958">
    <property type="entry name" value="ATP-DEPENDENT RNA HELICASE DBP3"/>
    <property type="match status" value="1"/>
</dbReference>
<feature type="compositionally biased region" description="Basic and acidic residues" evidence="1">
    <location>
        <begin position="310"/>
        <end position="331"/>
    </location>
</feature>
<dbReference type="InterPro" id="IPR027417">
    <property type="entry name" value="P-loop_NTPase"/>
</dbReference>
<protein>
    <recommendedName>
        <fullName evidence="2">Helicase C-terminal domain-containing protein</fullName>
    </recommendedName>
</protein>
<feature type="region of interest" description="Disordered" evidence="1">
    <location>
        <begin position="231"/>
        <end position="350"/>
    </location>
</feature>
<dbReference type="Pfam" id="PF00271">
    <property type="entry name" value="Helicase_C"/>
    <property type="match status" value="1"/>
</dbReference>
<organism evidence="3">
    <name type="scientific">Zooxanthella nutricula</name>
    <dbReference type="NCBI Taxonomy" id="1333877"/>
    <lineage>
        <taxon>Eukaryota</taxon>
        <taxon>Sar</taxon>
        <taxon>Alveolata</taxon>
        <taxon>Dinophyceae</taxon>
        <taxon>Peridiniales</taxon>
        <taxon>Peridiniales incertae sedis</taxon>
        <taxon>Zooxanthella</taxon>
    </lineage>
</organism>
<evidence type="ECO:0000259" key="2">
    <source>
        <dbReference type="PROSITE" id="PS51194"/>
    </source>
</evidence>
<evidence type="ECO:0000313" key="3">
    <source>
        <dbReference type="EMBL" id="CAD9634751.1"/>
    </source>
</evidence>
<dbReference type="EMBL" id="HBGW01082830">
    <property type="protein sequence ID" value="CAD9634751.1"/>
    <property type="molecule type" value="Transcribed_RNA"/>
</dbReference>
<dbReference type="SMART" id="SM00490">
    <property type="entry name" value="HELICc"/>
    <property type="match status" value="1"/>
</dbReference>
<dbReference type="CDD" id="cd18787">
    <property type="entry name" value="SF2_C_DEAD"/>
    <property type="match status" value="1"/>
</dbReference>
<dbReference type="Gene3D" id="3.40.50.300">
    <property type="entry name" value="P-loop containing nucleotide triphosphate hydrolases"/>
    <property type="match status" value="2"/>
</dbReference>
<dbReference type="PROSITE" id="PS51194">
    <property type="entry name" value="HELICASE_CTER"/>
    <property type="match status" value="1"/>
</dbReference>